<evidence type="ECO:0000313" key="1">
    <source>
        <dbReference type="EMBL" id="GGX84599.1"/>
    </source>
</evidence>
<name>A0ABQ2YK07_9NEIS</name>
<protein>
    <submittedName>
        <fullName evidence="1">Uncharacterized protein</fullName>
    </submittedName>
</protein>
<organism evidence="1 2">
    <name type="scientific">Vogesella alkaliphila</name>
    <dbReference type="NCBI Taxonomy" id="1193621"/>
    <lineage>
        <taxon>Bacteria</taxon>
        <taxon>Pseudomonadati</taxon>
        <taxon>Pseudomonadota</taxon>
        <taxon>Betaproteobacteria</taxon>
        <taxon>Neisseriales</taxon>
        <taxon>Chromobacteriaceae</taxon>
        <taxon>Vogesella</taxon>
    </lineage>
</organism>
<sequence>MPPARAFGIGKDAPEYKPARCRHPARAAGRAWWRRGLPAATAADGGETDFYEIY</sequence>
<keyword evidence="2" id="KW-1185">Reference proteome</keyword>
<proteinExistence type="predicted"/>
<comment type="caution">
    <text evidence="1">The sequence shown here is derived from an EMBL/GenBank/DDBJ whole genome shotgun (WGS) entry which is preliminary data.</text>
</comment>
<gene>
    <name evidence="1" type="ORF">GCM10011290_10370</name>
</gene>
<dbReference type="EMBL" id="BMYW01000002">
    <property type="protein sequence ID" value="GGX84599.1"/>
    <property type="molecule type" value="Genomic_DNA"/>
</dbReference>
<accession>A0ABQ2YK07</accession>
<reference evidence="2" key="1">
    <citation type="journal article" date="2019" name="Int. J. Syst. Evol. Microbiol.">
        <title>The Global Catalogue of Microorganisms (GCM) 10K type strain sequencing project: providing services to taxonomists for standard genome sequencing and annotation.</title>
        <authorList>
            <consortium name="The Broad Institute Genomics Platform"/>
            <consortium name="The Broad Institute Genome Sequencing Center for Infectious Disease"/>
            <person name="Wu L."/>
            <person name="Ma J."/>
        </authorList>
    </citation>
    <scope>NUCLEOTIDE SEQUENCE [LARGE SCALE GENOMIC DNA]</scope>
    <source>
        <strain evidence="2">KCTC 32041</strain>
    </source>
</reference>
<evidence type="ECO:0000313" key="2">
    <source>
        <dbReference type="Proteomes" id="UP000600877"/>
    </source>
</evidence>
<dbReference type="Proteomes" id="UP000600877">
    <property type="component" value="Unassembled WGS sequence"/>
</dbReference>